<dbReference type="OrthoDB" id="6320601at2"/>
<comment type="caution">
    <text evidence="1">The sequence shown here is derived from an EMBL/GenBank/DDBJ whole genome shotgun (WGS) entry which is preliminary data.</text>
</comment>
<organism evidence="1 2">
    <name type="scientific">Pleionea mediterranea</name>
    <dbReference type="NCBI Taxonomy" id="523701"/>
    <lineage>
        <taxon>Bacteria</taxon>
        <taxon>Pseudomonadati</taxon>
        <taxon>Pseudomonadota</taxon>
        <taxon>Gammaproteobacteria</taxon>
        <taxon>Oceanospirillales</taxon>
        <taxon>Pleioneaceae</taxon>
        <taxon>Pleionea</taxon>
    </lineage>
</organism>
<protein>
    <submittedName>
        <fullName evidence="1">Uncharacterized protein YdgA (DUF945 family)</fullName>
    </submittedName>
</protein>
<dbReference type="Proteomes" id="UP000245790">
    <property type="component" value="Unassembled WGS sequence"/>
</dbReference>
<dbReference type="AlphaFoldDB" id="A0A316FUA4"/>
<dbReference type="InterPro" id="IPR010352">
    <property type="entry name" value="DUF945"/>
</dbReference>
<dbReference type="Pfam" id="PF06097">
    <property type="entry name" value="DUF945"/>
    <property type="match status" value="1"/>
</dbReference>
<keyword evidence="2" id="KW-1185">Reference proteome</keyword>
<sequence>MKKLVIGIVILVLVYVGLLFFVKSSSKDVVANEVAQLNNNPQISASVESESSGLFSSTAVINVNSAADATPILKIKQTQSYGPVLFTEEGIKLGWYFINADLIPSEELKQEIPNTIDANDLFDIHFISGFAGSVQGDVYFKGLDFSDNDVQVNISAGEMHVDTDVTFEHLVGNAAWPGMTVTGKNEDGFTMNSVKLDFDQTLISGNLMEGNAIYTGEGTYSVGDIVFKQANNFFKMENFSVKGVADIENETSMNMAIEMKTDLVNVAGEKFTDSKLNMYFNGMDLDVLKKMGEISQEMQQAAMQGQDVSAYNMQLMNTMMQLAQKGPRIQMKDTQLITEDGMIKADMDIQVDQQKMDPNNPMAIMMALNAAFNAEAPEAFFAKKGMSPMIDQWAQMNFLVKEGDTLKVNATYSDGAALLNGQPMQGMPGM</sequence>
<name>A0A316FUA4_9GAMM</name>
<evidence type="ECO:0000313" key="1">
    <source>
        <dbReference type="EMBL" id="PWK51862.1"/>
    </source>
</evidence>
<dbReference type="RefSeq" id="WP_109763248.1">
    <property type="nucleotide sequence ID" value="NZ_QGGU01000005.1"/>
</dbReference>
<accession>A0A316FUA4</accession>
<reference evidence="1 2" key="1">
    <citation type="submission" date="2018-05" db="EMBL/GenBank/DDBJ databases">
        <title>Genomic Encyclopedia of Type Strains, Phase IV (KMG-IV): sequencing the most valuable type-strain genomes for metagenomic binning, comparative biology and taxonomic classification.</title>
        <authorList>
            <person name="Goeker M."/>
        </authorList>
    </citation>
    <scope>NUCLEOTIDE SEQUENCE [LARGE SCALE GENOMIC DNA]</scope>
    <source>
        <strain evidence="1 2">DSM 25350</strain>
    </source>
</reference>
<proteinExistence type="predicted"/>
<evidence type="ECO:0000313" key="2">
    <source>
        <dbReference type="Proteomes" id="UP000245790"/>
    </source>
</evidence>
<dbReference type="EMBL" id="QGGU01000005">
    <property type="protein sequence ID" value="PWK51862.1"/>
    <property type="molecule type" value="Genomic_DNA"/>
</dbReference>
<gene>
    <name evidence="1" type="ORF">C8D97_105178</name>
</gene>